<evidence type="ECO:0000313" key="6">
    <source>
        <dbReference type="Proteomes" id="UP000198802"/>
    </source>
</evidence>
<dbReference type="GO" id="GO:0000160">
    <property type="term" value="P:phosphorelay signal transduction system"/>
    <property type="evidence" value="ECO:0007669"/>
    <property type="project" value="UniProtKB-KW"/>
</dbReference>
<reference evidence="6" key="1">
    <citation type="submission" date="2015-11" db="EMBL/GenBank/DDBJ databases">
        <authorList>
            <person name="Varghese N."/>
        </authorList>
    </citation>
    <scope>NUCLEOTIDE SEQUENCE [LARGE SCALE GENOMIC DNA]</scope>
    <source>
        <strain evidence="6">DSM 45899</strain>
    </source>
</reference>
<organism evidence="5 6">
    <name type="scientific">Parafrankia irregularis</name>
    <dbReference type="NCBI Taxonomy" id="795642"/>
    <lineage>
        <taxon>Bacteria</taxon>
        <taxon>Bacillati</taxon>
        <taxon>Actinomycetota</taxon>
        <taxon>Actinomycetes</taxon>
        <taxon>Frankiales</taxon>
        <taxon>Frankiaceae</taxon>
        <taxon>Parafrankia</taxon>
    </lineage>
</organism>
<name>A0A0S4QNF8_9ACTN</name>
<evidence type="ECO:0000256" key="3">
    <source>
        <dbReference type="ARBA" id="ARBA00023012"/>
    </source>
</evidence>
<accession>A0A0S4QNF8</accession>
<keyword evidence="1" id="KW-0808">Transferase</keyword>
<dbReference type="InterPro" id="IPR003594">
    <property type="entry name" value="HATPase_dom"/>
</dbReference>
<protein>
    <submittedName>
        <fullName evidence="5">Signal transduction histidine kinase</fullName>
    </submittedName>
</protein>
<keyword evidence="6" id="KW-1185">Reference proteome</keyword>
<evidence type="ECO:0000256" key="1">
    <source>
        <dbReference type="ARBA" id="ARBA00022679"/>
    </source>
</evidence>
<dbReference type="Pfam" id="PF02518">
    <property type="entry name" value="HATPase_c"/>
    <property type="match status" value="1"/>
</dbReference>
<dbReference type="CDD" id="cd16917">
    <property type="entry name" value="HATPase_UhpB-NarQ-NarX-like"/>
    <property type="match status" value="1"/>
</dbReference>
<dbReference type="SUPFAM" id="SSF55874">
    <property type="entry name" value="ATPase domain of HSP90 chaperone/DNA topoisomerase II/histidine kinase"/>
    <property type="match status" value="1"/>
</dbReference>
<dbReference type="PANTHER" id="PTHR24421">
    <property type="entry name" value="NITRATE/NITRITE SENSOR PROTEIN NARX-RELATED"/>
    <property type="match status" value="1"/>
</dbReference>
<dbReference type="EMBL" id="FAOZ01000006">
    <property type="protein sequence ID" value="CUU56038.1"/>
    <property type="molecule type" value="Genomic_DNA"/>
</dbReference>
<feature type="domain" description="Histidine kinase/HSP90-like ATPase" evidence="4">
    <location>
        <begin position="288"/>
        <end position="366"/>
    </location>
</feature>
<dbReference type="AlphaFoldDB" id="A0A0S4QNF8"/>
<evidence type="ECO:0000259" key="4">
    <source>
        <dbReference type="Pfam" id="PF02518"/>
    </source>
</evidence>
<evidence type="ECO:0000313" key="5">
    <source>
        <dbReference type="EMBL" id="CUU56038.1"/>
    </source>
</evidence>
<sequence length="371" mass="38215">MAQVLRRAVDLPLTGPRGGDLTPLAELIGRRLDLAAVRLRMFVEGRPVDHTWPAGRGTPGGGTAAGAVFDGAAFDGGASGDVAFGDVAFGGGSDGGPAAAWAVVYRGEEIGGLLVSTRAEHPLPARTHRALGDVAGALGAVLAAAAAQVRRRAAADVCWQATARIADARTRAAADMESERHALERDLHDGAQLHLVSLQMAAAVVEHRLAAGELPGPDLHEALADLGARLERGHTLLVETAAGITPPLLRTAGLEPALAAALREAPGTALEAGRDVRSRRYPPPVESAVYFACLEAVSNAQKHASGASVRVRLHSTYQGLAFTVEDDGPGMELSGAVWLRGPRDRLASVGGTLSVTSTPDAGTRICGVVPF</sequence>
<dbReference type="GO" id="GO:0016301">
    <property type="term" value="F:kinase activity"/>
    <property type="evidence" value="ECO:0007669"/>
    <property type="project" value="UniProtKB-KW"/>
</dbReference>
<proteinExistence type="predicted"/>
<dbReference type="InterPro" id="IPR036890">
    <property type="entry name" value="HATPase_C_sf"/>
</dbReference>
<keyword evidence="3" id="KW-0902">Two-component regulatory system</keyword>
<keyword evidence="2 5" id="KW-0418">Kinase</keyword>
<evidence type="ECO:0000256" key="2">
    <source>
        <dbReference type="ARBA" id="ARBA00022777"/>
    </source>
</evidence>
<dbReference type="Gene3D" id="3.30.565.10">
    <property type="entry name" value="Histidine kinase-like ATPase, C-terminal domain"/>
    <property type="match status" value="1"/>
</dbReference>
<gene>
    <name evidence="5" type="ORF">Ga0074812_106293</name>
</gene>
<dbReference type="Proteomes" id="UP000198802">
    <property type="component" value="Unassembled WGS sequence"/>
</dbReference>
<dbReference type="InterPro" id="IPR050482">
    <property type="entry name" value="Sensor_HK_TwoCompSys"/>
</dbReference>